<dbReference type="KEGG" id="npv:OHM77_10495"/>
<dbReference type="InterPro" id="IPR001509">
    <property type="entry name" value="Epimerase_deHydtase"/>
</dbReference>
<gene>
    <name evidence="4" type="ORF">OHM77_10495</name>
</gene>
<dbReference type="CDD" id="cd05233">
    <property type="entry name" value="SDR_c"/>
    <property type="match status" value="1"/>
</dbReference>
<dbReference type="Pfam" id="PF01370">
    <property type="entry name" value="Epimerase"/>
    <property type="match status" value="1"/>
</dbReference>
<dbReference type="Gene3D" id="3.40.50.720">
    <property type="entry name" value="NAD(P)-binding Rossmann-like Domain"/>
    <property type="match status" value="2"/>
</dbReference>
<accession>A0AA49FKK7</accession>
<dbReference type="InterPro" id="IPR036291">
    <property type="entry name" value="NAD(P)-bd_dom_sf"/>
</dbReference>
<dbReference type="InterPro" id="IPR057326">
    <property type="entry name" value="KR_dom"/>
</dbReference>
<dbReference type="AlphaFoldDB" id="A0AA49FKK7"/>
<dbReference type="GO" id="GO:0016020">
    <property type="term" value="C:membrane"/>
    <property type="evidence" value="ECO:0007669"/>
    <property type="project" value="TreeGrafter"/>
</dbReference>
<dbReference type="GO" id="GO:0016491">
    <property type="term" value="F:oxidoreductase activity"/>
    <property type="evidence" value="ECO:0007669"/>
    <property type="project" value="UniProtKB-KW"/>
</dbReference>
<dbReference type="InterPro" id="IPR002347">
    <property type="entry name" value="SDR_fam"/>
</dbReference>
<dbReference type="PANTHER" id="PTHR44196:SF2">
    <property type="entry name" value="SHORT-CHAIN DEHYDROGENASE-RELATED"/>
    <property type="match status" value="1"/>
</dbReference>
<dbReference type="Pfam" id="PF00106">
    <property type="entry name" value="adh_short"/>
    <property type="match status" value="1"/>
</dbReference>
<sequence>MVIYFVTGASGFVGRRLCLALRNQGHAVRALVRTALPPDLQAAGVEEVRGDLLDPTAYREALTGSDVVVHLGGLATFGNGSAYRGANLEGTRLLLEEARKLTPDLRRFVFVSTLGAVDRARPDVCDIPLDESSPPHPTTDYGRSKLDAESAVISAGLPWCIVRPTLVAGAGMRRQSHIAVFARQAQKGSLIARFGFPGCMSVIHVDDLVDALATLAVHPDAIGRIFFAAGEAITLASIFDGARPGMTRIGLGWVRPLLRPLAGMLPFRLKAIFFDCLVADDAALRALGWMPSHRAAATVREVAEEQRYIGDASCPPAGWSLVTGAASGLGRAVAETLAATGRRLILVDRDATGMEDTARGGCKVVRIKCDLADPCELECLLARPEWQGDGVSEVFACAGFGMRGMFHQMDIGRQADTVEVNLASRMRLAHHAIRFMLPKHFGRIVFVSSSSAFQPLPYMAAYAATNAALLSFGEAIWGELDDTGIRVLTICPGGMRTSFQRSAGVLELPGEKLLEPEEVARTMLEALNGCSPTAMAGGRVRGMALAARLLPRKATILLWRHLMGKLR</sequence>
<reference evidence="4" key="1">
    <citation type="journal article" date="2023" name="Nat. Microbiol.">
        <title>Enrichment and characterization of a nitric oxide-reducing microbial community in a continuous bioreactor.</title>
        <authorList>
            <person name="Garrido-Amador P."/>
            <person name="Stortenbeker N."/>
            <person name="Wessels H.J.C.T."/>
            <person name="Speth D.R."/>
            <person name="Garcia-Heredia I."/>
            <person name="Kartal B."/>
        </authorList>
    </citation>
    <scope>NUCLEOTIDE SEQUENCE</scope>
    <source>
        <strain evidence="4">MAG1</strain>
    </source>
</reference>
<evidence type="ECO:0000256" key="2">
    <source>
        <dbReference type="ARBA" id="ARBA00023002"/>
    </source>
</evidence>
<name>A0AA49FKK7_9PROT</name>
<dbReference type="SMART" id="SM00822">
    <property type="entry name" value="PKS_KR"/>
    <property type="match status" value="1"/>
</dbReference>
<dbReference type="Proteomes" id="UP001234916">
    <property type="component" value="Chromosome"/>
</dbReference>
<dbReference type="PRINTS" id="PR00081">
    <property type="entry name" value="GDHRDH"/>
</dbReference>
<organism evidence="4">
    <name type="scientific">Candidatus Nitricoxidivorans perseverans</name>
    <dbReference type="NCBI Taxonomy" id="2975601"/>
    <lineage>
        <taxon>Bacteria</taxon>
        <taxon>Pseudomonadati</taxon>
        <taxon>Pseudomonadota</taxon>
        <taxon>Betaproteobacteria</taxon>
        <taxon>Nitrosomonadales</taxon>
        <taxon>Sterolibacteriaceae</taxon>
        <taxon>Candidatus Nitricoxidivorans</taxon>
    </lineage>
</organism>
<evidence type="ECO:0000256" key="1">
    <source>
        <dbReference type="ARBA" id="ARBA00006484"/>
    </source>
</evidence>
<evidence type="ECO:0000313" key="4">
    <source>
        <dbReference type="EMBL" id="WIM05120.1"/>
    </source>
</evidence>
<dbReference type="EMBL" id="CP107246">
    <property type="protein sequence ID" value="WIM05120.1"/>
    <property type="molecule type" value="Genomic_DNA"/>
</dbReference>
<dbReference type="SUPFAM" id="SSF51735">
    <property type="entry name" value="NAD(P)-binding Rossmann-fold domains"/>
    <property type="match status" value="2"/>
</dbReference>
<protein>
    <submittedName>
        <fullName evidence="4">SDR family NAD(P)-dependent oxidoreductase</fullName>
    </submittedName>
</protein>
<evidence type="ECO:0000259" key="3">
    <source>
        <dbReference type="SMART" id="SM00822"/>
    </source>
</evidence>
<keyword evidence="2" id="KW-0560">Oxidoreductase</keyword>
<proteinExistence type="inferred from homology"/>
<dbReference type="PANTHER" id="PTHR44196">
    <property type="entry name" value="DEHYDROGENASE/REDUCTASE SDR FAMILY MEMBER 7B"/>
    <property type="match status" value="1"/>
</dbReference>
<feature type="domain" description="Ketoreductase" evidence="3">
    <location>
        <begin position="318"/>
        <end position="496"/>
    </location>
</feature>
<comment type="similarity">
    <text evidence="1">Belongs to the short-chain dehydrogenases/reductases (SDR) family.</text>
</comment>